<gene>
    <name evidence="2" type="ORF">HYH02_014167</name>
</gene>
<evidence type="ECO:0000256" key="1">
    <source>
        <dbReference type="SAM" id="MobiDB-lite"/>
    </source>
</evidence>
<dbReference type="EMBL" id="JAEHOD010000088">
    <property type="protein sequence ID" value="KAG2429130.1"/>
    <property type="molecule type" value="Genomic_DNA"/>
</dbReference>
<reference evidence="2" key="1">
    <citation type="journal article" date="2020" name="bioRxiv">
        <title>Comparative genomics of Chlamydomonas.</title>
        <authorList>
            <person name="Craig R.J."/>
            <person name="Hasan A.R."/>
            <person name="Ness R.W."/>
            <person name="Keightley P.D."/>
        </authorList>
    </citation>
    <scope>NUCLEOTIDE SEQUENCE</scope>
    <source>
        <strain evidence="2">CCAP 11/173</strain>
    </source>
</reference>
<feature type="compositionally biased region" description="Pro residues" evidence="1">
    <location>
        <begin position="559"/>
        <end position="612"/>
    </location>
</feature>
<feature type="compositionally biased region" description="Basic residues" evidence="1">
    <location>
        <begin position="856"/>
        <end position="865"/>
    </location>
</feature>
<comment type="caution">
    <text evidence="2">The sequence shown here is derived from an EMBL/GenBank/DDBJ whole genome shotgun (WGS) entry which is preliminary data.</text>
</comment>
<feature type="region of interest" description="Disordered" evidence="1">
    <location>
        <begin position="559"/>
        <end position="691"/>
    </location>
</feature>
<organism evidence="2 3">
    <name type="scientific">Chlamydomonas schloesseri</name>
    <dbReference type="NCBI Taxonomy" id="2026947"/>
    <lineage>
        <taxon>Eukaryota</taxon>
        <taxon>Viridiplantae</taxon>
        <taxon>Chlorophyta</taxon>
        <taxon>core chlorophytes</taxon>
        <taxon>Chlorophyceae</taxon>
        <taxon>CS clade</taxon>
        <taxon>Chlamydomonadales</taxon>
        <taxon>Chlamydomonadaceae</taxon>
        <taxon>Chlamydomonas</taxon>
    </lineage>
</organism>
<feature type="region of interest" description="Disordered" evidence="1">
    <location>
        <begin position="24"/>
        <end position="77"/>
    </location>
</feature>
<evidence type="ECO:0000313" key="3">
    <source>
        <dbReference type="Proteomes" id="UP000613740"/>
    </source>
</evidence>
<feature type="compositionally biased region" description="Pro residues" evidence="1">
    <location>
        <begin position="28"/>
        <end position="73"/>
    </location>
</feature>
<dbReference type="Proteomes" id="UP000613740">
    <property type="component" value="Unassembled WGS sequence"/>
</dbReference>
<protein>
    <submittedName>
        <fullName evidence="2">Uncharacterized protein</fullName>
    </submittedName>
</protein>
<name>A0A835VV77_9CHLO</name>
<keyword evidence="3" id="KW-1185">Reference proteome</keyword>
<feature type="region of interest" description="Disordered" evidence="1">
    <location>
        <begin position="751"/>
        <end position="876"/>
    </location>
</feature>
<accession>A0A835VV77</accession>
<dbReference type="OrthoDB" id="547473at2759"/>
<proteinExistence type="predicted"/>
<sequence length="876" mass="92113">MVMPPGNRNSPMYYLVLTDTTIAEKCTAPPPASPRPPSPTPPSPGRPPAPWDTPPGGPPSPEPPAASPPPSRPPLLSDAKRRVVRLDLSYMNKSAELVQGVVVLVTGYPRLDSTPENTTAVQVIEIFVVTSYSNNKEDVMPALMGDGVPDPLPIRVGVLAVSINGDSEGAYPPEEVASQWFHETTTLQRFITECSLGRAVLQPERPDVIKDGYLPVTLDQIELDNYVRDAKLAGDRGEENLTKQACVASALQNLRNLVDTTLSDQPSYFATSEWDFVLYSLPSGVKDQVLRACDMYAADNNAGADTGDTSADFNCRKVGVKTKDPLSCANVVSGVSTDSSLLRAMIRGLGRNWGLRASVPGGLLRGGNEVDHTSGLTATSDTICFNGPQLYLLGWADVAEGLDVTLDVSAWGATGPLEYQLPALGSQRKTLGRVQLQLEGQRRTFWIVHRAGVPPSTMVGVKISSLYTTSASAQLALYAMDTGRNEKAPLEGPTFWGSCPLSTAGKNCSVVGQWDTSSFTQHGPLYLKVWMSSSDPHNAPAWVRVCLVPQPNATVCAPFPPPSPGAPSSPSSSPSPAPGATPPPSPRPPPPTPPLAPPPPNMFPTLQAPPPTTEGGSRRPPSSPLDLRSPLPPPTPSMQHQPPVPPAHQQTPTDRPSPAEHYTDGRAPPPAPDHGSAPAVDNGGSMEEPCRWDVPAYGPRYGPHYGGGYRGGHGYGGYGVHAGYGGYGGYGGHAGYGGYYWGTGGHPGGGQYGIQYDRPTGPPRQGCRPRHRNGGGPSGGGPSPPAAHGGTGGALPAPATAAGDDVEPLRPLLGDEQVPQQQQDEEAHRRPAPPAGRSDAAAAGGGGGGGASVRRSLVRRRRMMRSRALGGQQQER</sequence>
<evidence type="ECO:0000313" key="2">
    <source>
        <dbReference type="EMBL" id="KAG2429130.1"/>
    </source>
</evidence>
<feature type="compositionally biased region" description="Low complexity" evidence="1">
    <location>
        <begin position="794"/>
        <end position="803"/>
    </location>
</feature>
<feature type="compositionally biased region" description="Low complexity" evidence="1">
    <location>
        <begin position="866"/>
        <end position="876"/>
    </location>
</feature>
<feature type="compositionally biased region" description="Pro residues" evidence="1">
    <location>
        <begin position="630"/>
        <end position="646"/>
    </location>
</feature>
<feature type="compositionally biased region" description="Low complexity" evidence="1">
    <location>
        <begin position="618"/>
        <end position="629"/>
    </location>
</feature>
<dbReference type="AlphaFoldDB" id="A0A835VV77"/>